<feature type="region of interest" description="Disordered" evidence="1">
    <location>
        <begin position="209"/>
        <end position="276"/>
    </location>
</feature>
<reference evidence="2 3" key="1">
    <citation type="submission" date="2020-11" db="EMBL/GenBank/DDBJ databases">
        <title>Kefir isolates.</title>
        <authorList>
            <person name="Marcisauskas S."/>
            <person name="Kim Y."/>
            <person name="Blasche S."/>
        </authorList>
    </citation>
    <scope>NUCLEOTIDE SEQUENCE [LARGE SCALE GENOMIC DNA]</scope>
    <source>
        <strain evidence="2 3">KR</strain>
    </source>
</reference>
<keyword evidence="3" id="KW-1185">Reference proteome</keyword>
<dbReference type="EMBL" id="PUHQ01000055">
    <property type="protein sequence ID" value="KAG0659297.1"/>
    <property type="molecule type" value="Genomic_DNA"/>
</dbReference>
<accession>A0A9P6VZB6</accession>
<evidence type="ECO:0000256" key="1">
    <source>
        <dbReference type="SAM" id="MobiDB-lite"/>
    </source>
</evidence>
<dbReference type="AlphaFoldDB" id="A0A9P6VZB6"/>
<evidence type="ECO:0000313" key="3">
    <source>
        <dbReference type="Proteomes" id="UP000777482"/>
    </source>
</evidence>
<name>A0A9P6VZB6_RHOMI</name>
<comment type="caution">
    <text evidence="2">The sequence shown here is derived from an EMBL/GenBank/DDBJ whole genome shotgun (WGS) entry which is preliminary data.</text>
</comment>
<protein>
    <submittedName>
        <fullName evidence="2">Uncharacterized protein</fullName>
    </submittedName>
</protein>
<organism evidence="2 3">
    <name type="scientific">Rhodotorula mucilaginosa</name>
    <name type="common">Yeast</name>
    <name type="synonym">Rhodotorula rubra</name>
    <dbReference type="NCBI Taxonomy" id="5537"/>
    <lineage>
        <taxon>Eukaryota</taxon>
        <taxon>Fungi</taxon>
        <taxon>Dikarya</taxon>
        <taxon>Basidiomycota</taxon>
        <taxon>Pucciniomycotina</taxon>
        <taxon>Microbotryomycetes</taxon>
        <taxon>Sporidiobolales</taxon>
        <taxon>Sporidiobolaceae</taxon>
        <taxon>Rhodotorula</taxon>
    </lineage>
</organism>
<sequence>MHQLHACSSVEVRTFGERTCERIGTPSSTSHALLKLSAASSCQAHAYLPHAQACPGKKMHPPSTPSTLTDVATLAKALLLSHLYGLGIQYAPLASVSARRTLHRPPSTFTWSTSLPLAILPLRVRTPREVARICTAWRLDERRSRARPTGPKRPAPERIFHDYNRYRRHFDESNELQLAAAARLTAKGAAVQQRADLAVEQARASFVHADEHGGGWDTESSTGDMDADMRAPDQQYAPADGDNAGRRLDSDGDEDEDLRDALNLPPEGDDAHSAGIRGWLPRLHPFNPDTRRRHQLAPPVFDAEQYAQASKRSKASRNPFKRIVAMTATVLNLDFRLPRRATEFLLRAFEIYTRAIAFVLPADNPLRQTLTQVADSLPKDIRAIIKTFGITPIIRDYLPQCLLSFGDDELCRLKAAPRLCAVEREAVRSLVGWPREASARPLSIRRSPHRARSWGVTYASRRQIDDSSRLKLRSPCSCNLNVLEAGAGAPRLAASARTYANVPWFRHCARPDTVARSWQI</sequence>
<dbReference type="Proteomes" id="UP000777482">
    <property type="component" value="Unassembled WGS sequence"/>
</dbReference>
<proteinExistence type="predicted"/>
<gene>
    <name evidence="2" type="ORF">C6P46_005227</name>
</gene>
<evidence type="ECO:0000313" key="2">
    <source>
        <dbReference type="EMBL" id="KAG0659297.1"/>
    </source>
</evidence>